<sequence length="42" mass="4700">MTRTLIRTVMLFIGTMISIDSPGETVNGIKTRDRGGYGQFHE</sequence>
<evidence type="ECO:0000313" key="2">
    <source>
        <dbReference type="Proteomes" id="UP000214720"/>
    </source>
</evidence>
<proteinExistence type="predicted"/>
<protein>
    <submittedName>
        <fullName evidence="1">Uncharacterized protein</fullName>
    </submittedName>
</protein>
<accession>A0A226WP74</accession>
<organism evidence="1 2">
    <name type="scientific">Caballeronia sordidicola</name>
    <name type="common">Burkholderia sordidicola</name>
    <dbReference type="NCBI Taxonomy" id="196367"/>
    <lineage>
        <taxon>Bacteria</taxon>
        <taxon>Pseudomonadati</taxon>
        <taxon>Pseudomonadota</taxon>
        <taxon>Betaproteobacteria</taxon>
        <taxon>Burkholderiales</taxon>
        <taxon>Burkholderiaceae</taxon>
        <taxon>Caballeronia</taxon>
    </lineage>
</organism>
<comment type="caution">
    <text evidence="1">The sequence shown here is derived from an EMBL/GenBank/DDBJ whole genome shotgun (WGS) entry which is preliminary data.</text>
</comment>
<name>A0A226WP74_CABSO</name>
<evidence type="ECO:0000313" key="1">
    <source>
        <dbReference type="EMBL" id="OXC72982.1"/>
    </source>
</evidence>
<dbReference type="AlphaFoldDB" id="A0A226WP74"/>
<dbReference type="Proteomes" id="UP000214720">
    <property type="component" value="Unassembled WGS sequence"/>
</dbReference>
<dbReference type="EMBL" id="MTHB01000261">
    <property type="protein sequence ID" value="OXC72982.1"/>
    <property type="molecule type" value="Genomic_DNA"/>
</dbReference>
<reference evidence="2" key="1">
    <citation type="submission" date="2017-01" db="EMBL/GenBank/DDBJ databases">
        <title>Genome Analysis of Deinococcus marmoris KOPRI26562.</title>
        <authorList>
            <person name="Kim J.H."/>
            <person name="Oh H.-M."/>
        </authorList>
    </citation>
    <scope>NUCLEOTIDE SEQUENCE [LARGE SCALE GENOMIC DNA]</scope>
    <source>
        <strain evidence="2">PAMC 26633</strain>
    </source>
</reference>
<gene>
    <name evidence="1" type="ORF">BSU04_39275</name>
</gene>